<feature type="domain" description="YncI copper-binding" evidence="4">
    <location>
        <begin position="30"/>
        <end position="146"/>
    </location>
</feature>
<dbReference type="AlphaFoldDB" id="A0A1B1N5Q4"/>
<proteinExistence type="predicted"/>
<dbReference type="Pfam" id="PF07987">
    <property type="entry name" value="DUF1775"/>
    <property type="match status" value="1"/>
</dbReference>
<dbReference type="OrthoDB" id="69896at2"/>
<dbReference type="Gene3D" id="2.60.40.2230">
    <property type="entry name" value="Uncharacterised protein YcnI-like PF07987, DUF1775"/>
    <property type="match status" value="1"/>
</dbReference>
<feature type="compositionally biased region" description="Polar residues" evidence="1">
    <location>
        <begin position="188"/>
        <end position="198"/>
    </location>
</feature>
<keyword evidence="2" id="KW-0472">Membrane</keyword>
<evidence type="ECO:0000259" key="4">
    <source>
        <dbReference type="Pfam" id="PF07987"/>
    </source>
</evidence>
<evidence type="ECO:0000256" key="3">
    <source>
        <dbReference type="SAM" id="SignalP"/>
    </source>
</evidence>
<dbReference type="InterPro" id="IPR012533">
    <property type="entry name" value="YcnI-copper_dom"/>
</dbReference>
<evidence type="ECO:0000256" key="2">
    <source>
        <dbReference type="SAM" id="Phobius"/>
    </source>
</evidence>
<feature type="transmembrane region" description="Helical" evidence="2">
    <location>
        <begin position="222"/>
        <end position="242"/>
    </location>
</feature>
<evidence type="ECO:0000313" key="6">
    <source>
        <dbReference type="Proteomes" id="UP000092573"/>
    </source>
</evidence>
<feature type="region of interest" description="Disordered" evidence="1">
    <location>
        <begin position="165"/>
        <end position="214"/>
    </location>
</feature>
<gene>
    <name evidence="5" type="ORF">AWM70_20930</name>
</gene>
<keyword evidence="3" id="KW-0732">Signal</keyword>
<dbReference type="InterPro" id="IPR038507">
    <property type="entry name" value="YcnI-like_sf"/>
</dbReference>
<dbReference type="Proteomes" id="UP000092573">
    <property type="component" value="Chromosome"/>
</dbReference>
<organism evidence="5 6">
    <name type="scientific">Paenibacillus yonginensis</name>
    <dbReference type="NCBI Taxonomy" id="1462996"/>
    <lineage>
        <taxon>Bacteria</taxon>
        <taxon>Bacillati</taxon>
        <taxon>Bacillota</taxon>
        <taxon>Bacilli</taxon>
        <taxon>Bacillales</taxon>
        <taxon>Paenibacillaceae</taxon>
        <taxon>Paenibacillus</taxon>
    </lineage>
</organism>
<feature type="compositionally biased region" description="Low complexity" evidence="1">
    <location>
        <begin position="199"/>
        <end position="214"/>
    </location>
</feature>
<protein>
    <submittedName>
        <fullName evidence="5">Nuclear export factor gle1</fullName>
    </submittedName>
</protein>
<keyword evidence="6" id="KW-1185">Reference proteome</keyword>
<keyword evidence="2" id="KW-0812">Transmembrane</keyword>
<accession>A0A1B1N5Q4</accession>
<evidence type="ECO:0000256" key="1">
    <source>
        <dbReference type="SAM" id="MobiDB-lite"/>
    </source>
</evidence>
<dbReference type="STRING" id="1462996.AWM70_20930"/>
<feature type="chain" id="PRO_5008527676" evidence="3">
    <location>
        <begin position="30"/>
        <end position="249"/>
    </location>
</feature>
<sequence length="249" mass="25683">MAFKKSLRFASILSTALTGALLFAGIASAHVTVKPAESAPDAWETYTMKVPTEKDLPTVKVALKVPEQAELEQYQPVPGWKTTTDKDDSGKIKTITWEADAGSGIEPGQFQQFSFVAKNPANESDLAWDAFQYYSDGTVVEWTGEEGGDNPHSITKITSAAAGAASADAGHGHDAAAGDSGNAGSGDTNAGTAASGDNASAKAGADSTTAASGSSNNVMQTVTLIITIVALIVSLAALWFAVQNGRRKT</sequence>
<dbReference type="RefSeq" id="WP_068699694.1">
    <property type="nucleotide sequence ID" value="NZ_CP014167.1"/>
</dbReference>
<keyword evidence="2" id="KW-1133">Transmembrane helix</keyword>
<feature type="compositionally biased region" description="Low complexity" evidence="1">
    <location>
        <begin position="177"/>
        <end position="187"/>
    </location>
</feature>
<name>A0A1B1N5Q4_9BACL</name>
<dbReference type="CDD" id="cd08545">
    <property type="entry name" value="YcnI_like"/>
    <property type="match status" value="1"/>
</dbReference>
<dbReference type="KEGG" id="pyg:AWM70_20930"/>
<dbReference type="EMBL" id="CP014167">
    <property type="protein sequence ID" value="ANS76742.1"/>
    <property type="molecule type" value="Genomic_DNA"/>
</dbReference>
<evidence type="ECO:0000313" key="5">
    <source>
        <dbReference type="EMBL" id="ANS76742.1"/>
    </source>
</evidence>
<reference evidence="5 6" key="1">
    <citation type="submission" date="2016-01" db="EMBL/GenBank/DDBJ databases">
        <title>Complete Genome Sequence of Paenibacillus yonginensis DCY84, a novel Plant Growth-Promoting Bacteria with Elicitation of Induced Systemic Resistance.</title>
        <authorList>
            <person name="Kim Y.J."/>
            <person name="Yang D.C."/>
            <person name="Sukweenadhi J."/>
        </authorList>
    </citation>
    <scope>NUCLEOTIDE SEQUENCE [LARGE SCALE GENOMIC DNA]</scope>
    <source>
        <strain evidence="5 6">DCY84</strain>
    </source>
</reference>
<feature type="signal peptide" evidence="3">
    <location>
        <begin position="1"/>
        <end position="29"/>
    </location>
</feature>